<dbReference type="PANTHER" id="PTHR19241">
    <property type="entry name" value="ATP-BINDING CASSETTE TRANSPORTER"/>
    <property type="match status" value="1"/>
</dbReference>
<feature type="domain" description="ABC-2 type transporter transmembrane" evidence="7">
    <location>
        <begin position="85"/>
        <end position="171"/>
    </location>
</feature>
<evidence type="ECO:0000256" key="1">
    <source>
        <dbReference type="ARBA" id="ARBA00004141"/>
    </source>
</evidence>
<evidence type="ECO:0000313" key="9">
    <source>
        <dbReference type="Proteomes" id="UP001164776"/>
    </source>
</evidence>
<feature type="transmembrane region" description="Helical" evidence="6">
    <location>
        <begin position="20"/>
        <end position="45"/>
    </location>
</feature>
<dbReference type="Proteomes" id="UP001164776">
    <property type="component" value="Unassembled WGS sequence"/>
</dbReference>
<reference evidence="8 9" key="1">
    <citation type="submission" date="2022-10" db="EMBL/GenBank/DDBJ databases">
        <title>WGS assembly of Paspalum vaginatum 540-79.</title>
        <authorList>
            <person name="Sun G."/>
            <person name="Wase N."/>
            <person name="Shu S."/>
            <person name="Jenkins J."/>
            <person name="Zhou B."/>
            <person name="Torres-Rodriguez J."/>
            <person name="Chen C."/>
            <person name="Sandor L."/>
            <person name="Plott C."/>
            <person name="Yoshinga Y."/>
            <person name="Daum C."/>
            <person name="Qi P."/>
            <person name="Barry K."/>
            <person name="Lipzen A."/>
            <person name="Berry L."/>
            <person name="Pedersen C."/>
            <person name="Gottilla T."/>
            <person name="Foltz A."/>
            <person name="Yu H."/>
            <person name="O'Malley R."/>
            <person name="Zhang C."/>
            <person name="Devos K."/>
            <person name="Sigmon B."/>
            <person name="Yu B."/>
            <person name="Obata T."/>
            <person name="Schmutz J."/>
            <person name="Schnable J."/>
        </authorList>
    </citation>
    <scope>NUCLEOTIDE SEQUENCE [LARGE SCALE GENOMIC DNA]</scope>
    <source>
        <strain evidence="9">cv. 540-79</strain>
    </source>
</reference>
<feature type="transmembrane region" description="Helical" evidence="6">
    <location>
        <begin position="204"/>
        <end position="226"/>
    </location>
</feature>
<protein>
    <recommendedName>
        <fullName evidence="7">ABC-2 type transporter transmembrane domain-containing protein</fullName>
    </recommendedName>
</protein>
<comment type="subcellular location">
    <subcellularLocation>
        <location evidence="1">Membrane</location>
        <topology evidence="1">Multi-pass membrane protein</topology>
    </subcellularLocation>
</comment>
<evidence type="ECO:0000259" key="7">
    <source>
        <dbReference type="Pfam" id="PF01061"/>
    </source>
</evidence>
<keyword evidence="9" id="KW-1185">Reference proteome</keyword>
<sequence>MFGVVFWKIGTTIKDEQDVFNILGIVYGSALFLGFMNCSILQPVVAMERVVLYREKAAGMCVGGVTLHAGAGAHLLVDRVPDDRFEAAAGKFLWFFLYLVMSFMYYTLYGMMTVALTPNIEIAMGLSFLIFIFWNVFSGFIIARELMPVWWRWVYWADPAAWTVYGLMFSQLGDRTEQILVPGVGEQTVREFLEGYLGLRGRDLELVTCLHLAVIGLFALLFFLAIKHLNFQRR</sequence>
<keyword evidence="3 6" id="KW-0812">Transmembrane</keyword>
<feature type="transmembrane region" description="Helical" evidence="6">
    <location>
        <begin position="92"/>
        <end position="110"/>
    </location>
</feature>
<dbReference type="InterPro" id="IPR013525">
    <property type="entry name" value="ABC2_TM"/>
</dbReference>
<accession>A0A9W7X8D1</accession>
<name>A0A9W7X8D1_9POAL</name>
<evidence type="ECO:0000256" key="2">
    <source>
        <dbReference type="ARBA" id="ARBA00022448"/>
    </source>
</evidence>
<feature type="transmembrane region" description="Helical" evidence="6">
    <location>
        <begin position="122"/>
        <end position="143"/>
    </location>
</feature>
<evidence type="ECO:0000256" key="6">
    <source>
        <dbReference type="SAM" id="Phobius"/>
    </source>
</evidence>
<dbReference type="GO" id="GO:0005886">
    <property type="term" value="C:plasma membrane"/>
    <property type="evidence" value="ECO:0007669"/>
    <property type="project" value="UniProtKB-ARBA"/>
</dbReference>
<feature type="domain" description="ABC-2 type transporter transmembrane" evidence="7">
    <location>
        <begin position="1"/>
        <end position="60"/>
    </location>
</feature>
<keyword evidence="5 6" id="KW-0472">Membrane</keyword>
<evidence type="ECO:0000256" key="4">
    <source>
        <dbReference type="ARBA" id="ARBA00022989"/>
    </source>
</evidence>
<proteinExistence type="predicted"/>
<comment type="caution">
    <text evidence="8">The sequence shown here is derived from an EMBL/GenBank/DDBJ whole genome shotgun (WGS) entry which is preliminary data.</text>
</comment>
<organism evidence="8 9">
    <name type="scientific">Paspalum vaginatum</name>
    <name type="common">seashore paspalum</name>
    <dbReference type="NCBI Taxonomy" id="158149"/>
    <lineage>
        <taxon>Eukaryota</taxon>
        <taxon>Viridiplantae</taxon>
        <taxon>Streptophyta</taxon>
        <taxon>Embryophyta</taxon>
        <taxon>Tracheophyta</taxon>
        <taxon>Spermatophyta</taxon>
        <taxon>Magnoliopsida</taxon>
        <taxon>Liliopsida</taxon>
        <taxon>Poales</taxon>
        <taxon>Poaceae</taxon>
        <taxon>PACMAD clade</taxon>
        <taxon>Panicoideae</taxon>
        <taxon>Andropogonodae</taxon>
        <taxon>Paspaleae</taxon>
        <taxon>Paspalinae</taxon>
        <taxon>Paspalum</taxon>
    </lineage>
</organism>
<dbReference type="GO" id="GO:0140359">
    <property type="term" value="F:ABC-type transporter activity"/>
    <property type="evidence" value="ECO:0007669"/>
    <property type="project" value="InterPro"/>
</dbReference>
<keyword evidence="2" id="KW-0813">Transport</keyword>
<dbReference type="OrthoDB" id="70398at2759"/>
<dbReference type="AlphaFoldDB" id="A0A9W7X8D1"/>
<dbReference type="Pfam" id="PF01061">
    <property type="entry name" value="ABC2_membrane"/>
    <property type="match status" value="2"/>
</dbReference>
<evidence type="ECO:0000256" key="3">
    <source>
        <dbReference type="ARBA" id="ARBA00022692"/>
    </source>
</evidence>
<evidence type="ECO:0000313" key="8">
    <source>
        <dbReference type="EMBL" id="KAJ1253982.1"/>
    </source>
</evidence>
<evidence type="ECO:0000256" key="5">
    <source>
        <dbReference type="ARBA" id="ARBA00023136"/>
    </source>
</evidence>
<gene>
    <name evidence="8" type="ORF">BS78_K142200</name>
</gene>
<keyword evidence="4 6" id="KW-1133">Transmembrane helix</keyword>
<dbReference type="EMBL" id="MU630442">
    <property type="protein sequence ID" value="KAJ1253982.1"/>
    <property type="molecule type" value="Genomic_DNA"/>
</dbReference>